<reference evidence="3 4" key="1">
    <citation type="journal article" date="2017" name="Gigascience">
        <title>Genome sequence of the small brown planthopper, Laodelphax striatellus.</title>
        <authorList>
            <person name="Zhu J."/>
            <person name="Jiang F."/>
            <person name="Wang X."/>
            <person name="Yang P."/>
            <person name="Bao Y."/>
            <person name="Zhao W."/>
            <person name="Wang W."/>
            <person name="Lu H."/>
            <person name="Wang Q."/>
            <person name="Cui N."/>
            <person name="Li J."/>
            <person name="Chen X."/>
            <person name="Luo L."/>
            <person name="Yu J."/>
            <person name="Kang L."/>
            <person name="Cui F."/>
        </authorList>
    </citation>
    <scope>NUCLEOTIDE SEQUENCE [LARGE SCALE GENOMIC DNA]</scope>
    <source>
        <strain evidence="3">Lst14</strain>
    </source>
</reference>
<feature type="region of interest" description="Disordered" evidence="1">
    <location>
        <begin position="127"/>
        <end position="189"/>
    </location>
</feature>
<dbReference type="InterPro" id="IPR000198">
    <property type="entry name" value="RhoGAP_dom"/>
</dbReference>
<feature type="compositionally biased region" description="Low complexity" evidence="1">
    <location>
        <begin position="138"/>
        <end position="153"/>
    </location>
</feature>
<evidence type="ECO:0000313" key="4">
    <source>
        <dbReference type="Proteomes" id="UP000291343"/>
    </source>
</evidence>
<feature type="compositionally biased region" description="Basic and acidic residues" evidence="1">
    <location>
        <begin position="773"/>
        <end position="789"/>
    </location>
</feature>
<dbReference type="Proteomes" id="UP000291343">
    <property type="component" value="Unassembled WGS sequence"/>
</dbReference>
<evidence type="ECO:0000259" key="2">
    <source>
        <dbReference type="PROSITE" id="PS50238"/>
    </source>
</evidence>
<dbReference type="SMART" id="SM00324">
    <property type="entry name" value="RhoGAP"/>
    <property type="match status" value="1"/>
</dbReference>
<feature type="region of interest" description="Disordered" evidence="1">
    <location>
        <begin position="857"/>
        <end position="941"/>
    </location>
</feature>
<evidence type="ECO:0000313" key="3">
    <source>
        <dbReference type="EMBL" id="RZF47321.1"/>
    </source>
</evidence>
<feature type="domain" description="Rho-GAP" evidence="2">
    <location>
        <begin position="200"/>
        <end position="396"/>
    </location>
</feature>
<feature type="region of interest" description="Disordered" evidence="1">
    <location>
        <begin position="672"/>
        <end position="714"/>
    </location>
</feature>
<feature type="compositionally biased region" description="Low complexity" evidence="1">
    <location>
        <begin position="672"/>
        <end position="685"/>
    </location>
</feature>
<dbReference type="InterPro" id="IPR008936">
    <property type="entry name" value="Rho_GTPase_activation_prot"/>
</dbReference>
<dbReference type="OrthoDB" id="6281275at2759"/>
<feature type="compositionally biased region" description="Low complexity" evidence="1">
    <location>
        <begin position="806"/>
        <end position="828"/>
    </location>
</feature>
<accession>A0A482XQ66</accession>
<dbReference type="SMR" id="A0A482XQ66"/>
<feature type="compositionally biased region" description="Polar residues" evidence="1">
    <location>
        <begin position="930"/>
        <end position="940"/>
    </location>
</feature>
<dbReference type="GO" id="GO:0007165">
    <property type="term" value="P:signal transduction"/>
    <property type="evidence" value="ECO:0007669"/>
    <property type="project" value="InterPro"/>
</dbReference>
<gene>
    <name evidence="3" type="ORF">LSTR_LSTR012607</name>
</gene>
<feature type="region of interest" description="Disordered" evidence="1">
    <location>
        <begin position="476"/>
        <end position="508"/>
    </location>
</feature>
<feature type="compositionally biased region" description="Low complexity" evidence="1">
    <location>
        <begin position="487"/>
        <end position="499"/>
    </location>
</feature>
<dbReference type="PANTHER" id="PTHR23175">
    <property type="entry name" value="PDZ DOMAIN-CONTAINING PROTEIN"/>
    <property type="match status" value="1"/>
</dbReference>
<dbReference type="SUPFAM" id="SSF48350">
    <property type="entry name" value="GTPase activation domain, GAP"/>
    <property type="match status" value="1"/>
</dbReference>
<comment type="caution">
    <text evidence="3">The sequence shown here is derived from an EMBL/GenBank/DDBJ whole genome shotgun (WGS) entry which is preliminary data.</text>
</comment>
<dbReference type="Pfam" id="PF00620">
    <property type="entry name" value="RhoGAP"/>
    <property type="match status" value="1"/>
</dbReference>
<organism evidence="3 4">
    <name type="scientific">Laodelphax striatellus</name>
    <name type="common">Small brown planthopper</name>
    <name type="synonym">Delphax striatella</name>
    <dbReference type="NCBI Taxonomy" id="195883"/>
    <lineage>
        <taxon>Eukaryota</taxon>
        <taxon>Metazoa</taxon>
        <taxon>Ecdysozoa</taxon>
        <taxon>Arthropoda</taxon>
        <taxon>Hexapoda</taxon>
        <taxon>Insecta</taxon>
        <taxon>Pterygota</taxon>
        <taxon>Neoptera</taxon>
        <taxon>Paraneoptera</taxon>
        <taxon>Hemiptera</taxon>
        <taxon>Auchenorrhyncha</taxon>
        <taxon>Fulgoroidea</taxon>
        <taxon>Delphacidae</taxon>
        <taxon>Criomorphinae</taxon>
        <taxon>Laodelphax</taxon>
    </lineage>
</organism>
<name>A0A482XQ66_LAOST</name>
<dbReference type="AlphaFoldDB" id="A0A482XQ66"/>
<proteinExistence type="predicted"/>
<dbReference type="Gene3D" id="1.10.555.10">
    <property type="entry name" value="Rho GTPase activation protein"/>
    <property type="match status" value="1"/>
</dbReference>
<sequence length="967" mass="103313">MAAMFVPEEVCRSYSCLPLSFGIRNRNSSSRYNRPRLRRRRSCASWSPGPGVDQGALIDQCALDSTSSKRSRQAISVQLALDQPAASAGDQQLEGTSADQLILLQASDAISHQQWLRALLNVVEKQRKSSGEEPPQPQAQVPCQQPQQQQPSPKCKTWKGRVAKQFRRIGQGGGGGGSSPISPTAPPAAASYQEGASIGVPLDWCPQSQTHEGVPLLVEVCCGEVEARGLEVVGVYRVPGNTAAVTALTEQVNRASGGDVIAQLVAQADVNVVSSLLKSLFRRLPDALLTSDLYPLFIAADKIADPLLRAATIRKLVHSLPDHHFETLRFVMAHLQRVVGRCKVNKMEPRNLAIVFGPTLVRPTADDSCSMLTLVTDMSHQCRIVETLILHADWCFSDDDIDRLQLTTSGGGSEATPPLPPSTSEHMSDNHSLLLENIHKVQGMKSGDLSGSGSGTNLVSAKDIVVSIIGAANRKMHKSKLSRGTGSKQSQSSVAATAQSREDDGSRGVAASIRESVLFSGSILAASSHRSHGKKSNDGVDGGGGGEERSRSQDQDQDEEDEASLTAAVVDKDGMIRTYTGLSACKQERIRRFEQETKAMLQRENAARLSGGGVGLGLEERSKRELDYTDAAGTAESPPSGEDLLSSLTSTFDAKLRSLLSSTEAAAALMTSGDVTSSQVVTSSEEGGEPVAAAFRDPSLHRSTSTTSAASSSCSGQFYQLNRANSNTAACESTLKQQDSVNEAEEEQSVLVENKKKKKKREEGTEEEEEEGEEKKDDSLATKDPLSCKEEEEEEELTKKDVEPIASLKTAAAAEATKTPASEAAAAAVCKVRRSESLEKRALKNADDLLTAGDCKISRRSSLKRSDSLTKSEKTESNLYRRRQQASQQASKRKNGLGGDAVSSGGAGKCAIKRRHTVGGTKDFGGGSDATYNRRTSSPDLSRAARACWEGAAAPFTPPTAPLESHV</sequence>
<keyword evidence="4" id="KW-1185">Reference proteome</keyword>
<dbReference type="EMBL" id="QKKF02004567">
    <property type="protein sequence ID" value="RZF47321.1"/>
    <property type="molecule type" value="Genomic_DNA"/>
</dbReference>
<feature type="region of interest" description="Disordered" evidence="1">
    <location>
        <begin position="406"/>
        <end position="428"/>
    </location>
</feature>
<feature type="compositionally biased region" description="Low complexity" evidence="1">
    <location>
        <begin position="179"/>
        <end position="189"/>
    </location>
</feature>
<protein>
    <recommendedName>
        <fullName evidence="2">Rho-GAP domain-containing protein</fullName>
    </recommendedName>
</protein>
<evidence type="ECO:0000256" key="1">
    <source>
        <dbReference type="SAM" id="MobiDB-lite"/>
    </source>
</evidence>
<feature type="region of interest" description="Disordered" evidence="1">
    <location>
        <begin position="734"/>
        <end position="831"/>
    </location>
</feature>
<feature type="compositionally biased region" description="Basic and acidic residues" evidence="1">
    <location>
        <begin position="864"/>
        <end position="876"/>
    </location>
</feature>
<feature type="compositionally biased region" description="Low complexity" evidence="1">
    <location>
        <begin position="703"/>
        <end position="714"/>
    </location>
</feature>
<dbReference type="PROSITE" id="PS50238">
    <property type="entry name" value="RHOGAP"/>
    <property type="match status" value="1"/>
</dbReference>
<dbReference type="InParanoid" id="A0A482XQ66"/>
<feature type="compositionally biased region" description="Basic residues" evidence="1">
    <location>
        <begin position="156"/>
        <end position="167"/>
    </location>
</feature>
<dbReference type="PANTHER" id="PTHR23175:SF23">
    <property type="entry name" value="PDZ DOMAIN-CONTAINING PROTEIN"/>
    <property type="match status" value="1"/>
</dbReference>
<feature type="region of interest" description="Disordered" evidence="1">
    <location>
        <begin position="526"/>
        <end position="569"/>
    </location>
</feature>
<dbReference type="STRING" id="195883.A0A482XQ66"/>